<dbReference type="Gene3D" id="3.30.40.10">
    <property type="entry name" value="Zinc/RING finger domain, C3HC4 (zinc finger)"/>
    <property type="match status" value="1"/>
</dbReference>
<protein>
    <submittedName>
        <fullName evidence="3">Zinc finger domain-containing protein</fullName>
    </submittedName>
</protein>
<accession>E0S9C3</accession>
<dbReference type="SUPFAM" id="SSF57850">
    <property type="entry name" value="RING/U-box"/>
    <property type="match status" value="1"/>
</dbReference>
<keyword evidence="1" id="KW-0479">Metal-binding</keyword>
<gene>
    <name evidence="3" type="ORF">Eint_090580</name>
</gene>
<name>E0S9C3_ENCIT</name>
<dbReference type="KEGG" id="ein:Eint_090580"/>
<dbReference type="VEuPathDB" id="MicrosporidiaDB:Eint_090580"/>
<evidence type="ECO:0000259" key="2">
    <source>
        <dbReference type="PROSITE" id="PS50089"/>
    </source>
</evidence>
<keyword evidence="1" id="KW-0863">Zinc-finger</keyword>
<evidence type="ECO:0000256" key="1">
    <source>
        <dbReference type="PROSITE-ProRule" id="PRU00175"/>
    </source>
</evidence>
<organism evidence="3 4">
    <name type="scientific">Encephalitozoon intestinalis (strain ATCC 50506)</name>
    <name type="common">Microsporidian parasite</name>
    <name type="synonym">Septata intestinalis</name>
    <dbReference type="NCBI Taxonomy" id="876142"/>
    <lineage>
        <taxon>Eukaryota</taxon>
        <taxon>Fungi</taxon>
        <taxon>Fungi incertae sedis</taxon>
        <taxon>Microsporidia</taxon>
        <taxon>Unikaryonidae</taxon>
        <taxon>Encephalitozoon</taxon>
    </lineage>
</organism>
<dbReference type="PROSITE" id="PS50089">
    <property type="entry name" value="ZF_RING_2"/>
    <property type="match status" value="1"/>
</dbReference>
<evidence type="ECO:0000313" key="4">
    <source>
        <dbReference type="Proteomes" id="UP000002313"/>
    </source>
</evidence>
<dbReference type="AlphaFoldDB" id="E0S9C3"/>
<dbReference type="InterPro" id="IPR013083">
    <property type="entry name" value="Znf_RING/FYVE/PHD"/>
</dbReference>
<dbReference type="RefSeq" id="XP_003073547.1">
    <property type="nucleotide sequence ID" value="XM_003073501.1"/>
</dbReference>
<dbReference type="HOGENOM" id="CLU_2427029_0_0_1"/>
<keyword evidence="1" id="KW-0862">Zinc</keyword>
<dbReference type="InterPro" id="IPR001841">
    <property type="entry name" value="Znf_RING"/>
</dbReference>
<dbReference type="EMBL" id="CP001950">
    <property type="protein sequence ID" value="ADM12187.1"/>
    <property type="molecule type" value="Genomic_DNA"/>
</dbReference>
<proteinExistence type="predicted"/>
<evidence type="ECO:0000313" key="3">
    <source>
        <dbReference type="EMBL" id="ADM12187.1"/>
    </source>
</evidence>
<dbReference type="GO" id="GO:0008270">
    <property type="term" value="F:zinc ion binding"/>
    <property type="evidence" value="ECO:0007669"/>
    <property type="project" value="UniProtKB-KW"/>
</dbReference>
<reference evidence="3 4" key="2">
    <citation type="journal article" date="2012" name="Proc. Natl. Acad. Sci. U.S.A.">
        <title>Gain and loss of multiple functionally related, horizontally transferred genes in the reduced genomes of two microsporidian parasites.</title>
        <authorList>
            <person name="Pombert J.-F."/>
            <person name="Selman M."/>
            <person name="Burki F."/>
            <person name="Bardell F.T."/>
            <person name="Farinelli L."/>
            <person name="Solter L.F."/>
            <person name="Whitman D.W."/>
            <person name="Weiss L.M."/>
            <person name="Corradi N."/>
            <person name="Keeling P.J."/>
        </authorList>
    </citation>
    <scope>NUCLEOTIDE SEQUENCE [LARGE SCALE GENOMIC DNA]</scope>
    <source>
        <strain evidence="3 4">ATCC 50506</strain>
    </source>
</reference>
<dbReference type="GeneID" id="9698378"/>
<dbReference type="Proteomes" id="UP000002313">
    <property type="component" value="Chromosome IX"/>
</dbReference>
<dbReference type="OrthoDB" id="6270329at2759"/>
<sequence>MELCGICHWKISVKHETRCGQSFCYLCIKRHLKSDDRCPGCRRRSCVTDVLRCREDNERFGGNDLEILNSLCRLKRYIKEEAKECKD</sequence>
<keyword evidence="4" id="KW-1185">Reference proteome</keyword>
<reference evidence="3 4" key="1">
    <citation type="journal article" date="2010" name="Nat. Commun.">
        <title>The complete sequence of the smallest known nuclear genome from the microsporidian Encephalitozoon intestinalis.</title>
        <authorList>
            <person name="Corradi N."/>
            <person name="Pombert J.-F."/>
            <person name="Farinelli L."/>
            <person name="Didier E.S."/>
            <person name="Keeling P.J."/>
        </authorList>
    </citation>
    <scope>NUCLEOTIDE SEQUENCE [LARGE SCALE GENOMIC DNA]</scope>
    <source>
        <strain evidence="3 4">ATCC 50506</strain>
    </source>
</reference>
<feature type="domain" description="RING-type" evidence="2">
    <location>
        <begin position="4"/>
        <end position="42"/>
    </location>
</feature>